<dbReference type="InterPro" id="IPR017441">
    <property type="entry name" value="Protein_kinase_ATP_BS"/>
</dbReference>
<dbReference type="AlphaFoldDB" id="A0A328DFU9"/>
<gene>
    <name evidence="10" type="ORF">DM860_009893</name>
</gene>
<keyword evidence="6 7" id="KW-0067">ATP-binding</keyword>
<feature type="domain" description="Protein kinase" evidence="9">
    <location>
        <begin position="44"/>
        <end position="279"/>
    </location>
</feature>
<dbReference type="GO" id="GO:0004674">
    <property type="term" value="F:protein serine/threonine kinase activity"/>
    <property type="evidence" value="ECO:0007669"/>
    <property type="project" value="UniProtKB-KW"/>
</dbReference>
<feature type="binding site" evidence="7">
    <location>
        <position position="73"/>
    </location>
    <ligand>
        <name>ATP</name>
        <dbReference type="ChEBI" id="CHEBI:30616"/>
    </ligand>
</feature>
<evidence type="ECO:0000256" key="7">
    <source>
        <dbReference type="PROSITE-ProRule" id="PRU10141"/>
    </source>
</evidence>
<keyword evidence="11" id="KW-1185">Reference proteome</keyword>
<evidence type="ECO:0000256" key="8">
    <source>
        <dbReference type="RuleBase" id="RU000304"/>
    </source>
</evidence>
<dbReference type="Pfam" id="PF00069">
    <property type="entry name" value="Pkinase"/>
    <property type="match status" value="1"/>
</dbReference>
<dbReference type="EMBL" id="NQVE01000161">
    <property type="protein sequence ID" value="RAL43111.1"/>
    <property type="molecule type" value="Genomic_DNA"/>
</dbReference>
<dbReference type="GO" id="GO:0005524">
    <property type="term" value="F:ATP binding"/>
    <property type="evidence" value="ECO:0007669"/>
    <property type="project" value="UniProtKB-UniRule"/>
</dbReference>
<keyword evidence="3" id="KW-0808">Transferase</keyword>
<dbReference type="InterPro" id="IPR000719">
    <property type="entry name" value="Prot_kinase_dom"/>
</dbReference>
<evidence type="ECO:0000256" key="2">
    <source>
        <dbReference type="ARBA" id="ARBA00022527"/>
    </source>
</evidence>
<dbReference type="Proteomes" id="UP000249390">
    <property type="component" value="Unassembled WGS sequence"/>
</dbReference>
<evidence type="ECO:0000259" key="9">
    <source>
        <dbReference type="PROSITE" id="PS50011"/>
    </source>
</evidence>
<keyword evidence="4 7" id="KW-0547">Nucleotide-binding</keyword>
<evidence type="ECO:0000313" key="10">
    <source>
        <dbReference type="EMBL" id="RAL43111.1"/>
    </source>
</evidence>
<evidence type="ECO:0000256" key="3">
    <source>
        <dbReference type="ARBA" id="ARBA00022679"/>
    </source>
</evidence>
<name>A0A328DFU9_9ASTE</name>
<comment type="similarity">
    <text evidence="1">Belongs to the protein kinase superfamily. CAMK Ser/Thr protein kinase family. CaMK subfamily.</text>
</comment>
<keyword evidence="2 8" id="KW-0723">Serine/threonine-protein kinase</keyword>
<sequence length="279" mass="31633">MDISDDTYSIIIHDPSSSSSSCDLKKIKIVENPTGHNIHEKYFVDVHRRLGRGSFGVVHVCADWNSGRQFACKTVWKANLIRDNNQNGQIEDLRNEVAIMRRLKDAGDGDDGKCVVSLRDVYEDDEMVHVVMDLCRGGTLFDVMVKRMPSRRVFREDEAAMVIRNIVRIIQMLHEKGIIHRDVKPENFIYANKSGHDCAALKIIDFGIAHFFKPGEKFNGVKGTPSYMAPELLRGDYGPEIDIWSAGFILYALLTLNFPFAGEHPWLQMYTKGNCTSAH</sequence>
<dbReference type="InterPro" id="IPR008271">
    <property type="entry name" value="Ser/Thr_kinase_AS"/>
</dbReference>
<dbReference type="PROSITE" id="PS00108">
    <property type="entry name" value="PROTEIN_KINASE_ST"/>
    <property type="match status" value="1"/>
</dbReference>
<dbReference type="PROSITE" id="PS00107">
    <property type="entry name" value="PROTEIN_KINASE_ATP"/>
    <property type="match status" value="1"/>
</dbReference>
<dbReference type="Gene3D" id="1.10.510.10">
    <property type="entry name" value="Transferase(Phosphotransferase) domain 1"/>
    <property type="match status" value="1"/>
</dbReference>
<evidence type="ECO:0000256" key="4">
    <source>
        <dbReference type="ARBA" id="ARBA00022741"/>
    </source>
</evidence>
<proteinExistence type="inferred from homology"/>
<dbReference type="SUPFAM" id="SSF56112">
    <property type="entry name" value="Protein kinase-like (PK-like)"/>
    <property type="match status" value="1"/>
</dbReference>
<dbReference type="SMART" id="SM00220">
    <property type="entry name" value="S_TKc"/>
    <property type="match status" value="1"/>
</dbReference>
<evidence type="ECO:0000256" key="6">
    <source>
        <dbReference type="ARBA" id="ARBA00022840"/>
    </source>
</evidence>
<dbReference type="Gene3D" id="3.30.200.20">
    <property type="entry name" value="Phosphorylase Kinase, domain 1"/>
    <property type="match status" value="1"/>
</dbReference>
<dbReference type="InterPro" id="IPR011009">
    <property type="entry name" value="Kinase-like_dom_sf"/>
</dbReference>
<reference evidence="10 11" key="1">
    <citation type="submission" date="2018-06" db="EMBL/GenBank/DDBJ databases">
        <title>The Genome of Cuscuta australis (Dodder) Provides Insight into the Evolution of Plant Parasitism.</title>
        <authorList>
            <person name="Liu H."/>
        </authorList>
    </citation>
    <scope>NUCLEOTIDE SEQUENCE [LARGE SCALE GENOMIC DNA]</scope>
    <source>
        <strain evidence="11">cv. Yunnan</strain>
        <tissue evidence="10">Vines</tissue>
    </source>
</reference>
<evidence type="ECO:0000256" key="5">
    <source>
        <dbReference type="ARBA" id="ARBA00022777"/>
    </source>
</evidence>
<protein>
    <recommendedName>
        <fullName evidence="9">Protein kinase domain-containing protein</fullName>
    </recommendedName>
</protein>
<accession>A0A328DFU9</accession>
<organism evidence="10 11">
    <name type="scientific">Cuscuta australis</name>
    <dbReference type="NCBI Taxonomy" id="267555"/>
    <lineage>
        <taxon>Eukaryota</taxon>
        <taxon>Viridiplantae</taxon>
        <taxon>Streptophyta</taxon>
        <taxon>Embryophyta</taxon>
        <taxon>Tracheophyta</taxon>
        <taxon>Spermatophyta</taxon>
        <taxon>Magnoliopsida</taxon>
        <taxon>eudicotyledons</taxon>
        <taxon>Gunneridae</taxon>
        <taxon>Pentapetalae</taxon>
        <taxon>asterids</taxon>
        <taxon>lamiids</taxon>
        <taxon>Solanales</taxon>
        <taxon>Convolvulaceae</taxon>
        <taxon>Cuscuteae</taxon>
        <taxon>Cuscuta</taxon>
        <taxon>Cuscuta subgen. Grammica</taxon>
        <taxon>Cuscuta sect. Cleistogrammica</taxon>
    </lineage>
</organism>
<dbReference type="PANTHER" id="PTHR24349">
    <property type="entry name" value="SERINE/THREONINE-PROTEIN KINASE"/>
    <property type="match status" value="1"/>
</dbReference>
<dbReference type="PROSITE" id="PS50011">
    <property type="entry name" value="PROTEIN_KINASE_DOM"/>
    <property type="match status" value="1"/>
</dbReference>
<comment type="caution">
    <text evidence="10">The sequence shown here is derived from an EMBL/GenBank/DDBJ whole genome shotgun (WGS) entry which is preliminary data.</text>
</comment>
<dbReference type="InterPro" id="IPR050205">
    <property type="entry name" value="CDPK_Ser/Thr_kinases"/>
</dbReference>
<keyword evidence="5" id="KW-0418">Kinase</keyword>
<evidence type="ECO:0000313" key="11">
    <source>
        <dbReference type="Proteomes" id="UP000249390"/>
    </source>
</evidence>
<evidence type="ECO:0000256" key="1">
    <source>
        <dbReference type="ARBA" id="ARBA00005354"/>
    </source>
</evidence>